<dbReference type="HAMAP" id="MF_00184">
    <property type="entry name" value="Thr_tRNA_synth"/>
    <property type="match status" value="1"/>
</dbReference>
<keyword evidence="6 13" id="KW-0547">Nucleotide-binding</keyword>
<comment type="catalytic activity">
    <reaction evidence="12 13">
        <text>tRNA(Thr) + L-threonine + ATP = L-threonyl-tRNA(Thr) + AMP + diphosphate + H(+)</text>
        <dbReference type="Rhea" id="RHEA:24624"/>
        <dbReference type="Rhea" id="RHEA-COMP:9670"/>
        <dbReference type="Rhea" id="RHEA-COMP:9704"/>
        <dbReference type="ChEBI" id="CHEBI:15378"/>
        <dbReference type="ChEBI" id="CHEBI:30616"/>
        <dbReference type="ChEBI" id="CHEBI:33019"/>
        <dbReference type="ChEBI" id="CHEBI:57926"/>
        <dbReference type="ChEBI" id="CHEBI:78442"/>
        <dbReference type="ChEBI" id="CHEBI:78534"/>
        <dbReference type="ChEBI" id="CHEBI:456215"/>
        <dbReference type="EC" id="6.1.1.3"/>
    </reaction>
</comment>
<dbReference type="PRINTS" id="PR01047">
    <property type="entry name" value="TRNASYNTHTHR"/>
</dbReference>
<dbReference type="GO" id="GO:0046872">
    <property type="term" value="F:metal ion binding"/>
    <property type="evidence" value="ECO:0007669"/>
    <property type="project" value="UniProtKB-KW"/>
</dbReference>
<dbReference type="Gene3D" id="3.10.20.30">
    <property type="match status" value="1"/>
</dbReference>
<evidence type="ECO:0000256" key="11">
    <source>
        <dbReference type="ARBA" id="ARBA00023146"/>
    </source>
</evidence>
<dbReference type="InterPro" id="IPR045864">
    <property type="entry name" value="aa-tRNA-synth_II/BPL/LPL"/>
</dbReference>
<keyword evidence="2 13" id="KW-0963">Cytoplasm</keyword>
<dbReference type="Gene3D" id="3.30.930.10">
    <property type="entry name" value="Bira Bifunctional Protein, Domain 2"/>
    <property type="match status" value="1"/>
</dbReference>
<dbReference type="Gene3D" id="3.30.980.10">
    <property type="entry name" value="Threonyl-trna Synthetase, Chain A, domain 2"/>
    <property type="match status" value="1"/>
</dbReference>
<dbReference type="Pfam" id="PF03129">
    <property type="entry name" value="HGTP_anticodon"/>
    <property type="match status" value="1"/>
</dbReference>
<evidence type="ECO:0000313" key="16">
    <source>
        <dbReference type="EMBL" id="SDW95200.1"/>
    </source>
</evidence>
<dbReference type="CDD" id="cd00860">
    <property type="entry name" value="ThrRS_anticodon"/>
    <property type="match status" value="1"/>
</dbReference>
<dbReference type="EMBL" id="FNNQ01000008">
    <property type="protein sequence ID" value="SDW95200.1"/>
    <property type="molecule type" value="Genomic_DNA"/>
</dbReference>
<dbReference type="InterPro" id="IPR036621">
    <property type="entry name" value="Anticodon-bd_dom_sf"/>
</dbReference>
<dbReference type="InterPro" id="IPR012676">
    <property type="entry name" value="TGS-like"/>
</dbReference>
<comment type="caution">
    <text evidence="13">Lacks conserved residue(s) required for the propagation of feature annotation.</text>
</comment>
<dbReference type="FunFam" id="3.30.980.10:FF:000005">
    <property type="entry name" value="Threonyl-tRNA synthetase, mitochondrial"/>
    <property type="match status" value="1"/>
</dbReference>
<dbReference type="GO" id="GO:0006435">
    <property type="term" value="P:threonyl-tRNA aminoacylation"/>
    <property type="evidence" value="ECO:0007669"/>
    <property type="project" value="UniProtKB-UniRule"/>
</dbReference>
<name>A0A1H2XR16_9BACL</name>
<dbReference type="PROSITE" id="PS50862">
    <property type="entry name" value="AA_TRNA_LIGASE_II"/>
    <property type="match status" value="1"/>
</dbReference>
<dbReference type="InterPro" id="IPR012947">
    <property type="entry name" value="tRNA_SAD"/>
</dbReference>
<dbReference type="GO" id="GO:0000049">
    <property type="term" value="F:tRNA binding"/>
    <property type="evidence" value="ECO:0007669"/>
    <property type="project" value="UniProtKB-KW"/>
</dbReference>
<dbReference type="AlphaFoldDB" id="A0A1H2XR16"/>
<accession>A0A1H2XR16</accession>
<evidence type="ECO:0000256" key="8">
    <source>
        <dbReference type="ARBA" id="ARBA00022840"/>
    </source>
</evidence>
<dbReference type="GO" id="GO:0005737">
    <property type="term" value="C:cytoplasm"/>
    <property type="evidence" value="ECO:0007669"/>
    <property type="project" value="UniProtKB-SubCell"/>
</dbReference>
<dbReference type="FunFam" id="3.30.930.10:FF:000002">
    <property type="entry name" value="Threonine--tRNA ligase"/>
    <property type="match status" value="1"/>
</dbReference>
<dbReference type="GO" id="GO:0140096">
    <property type="term" value="F:catalytic activity, acting on a protein"/>
    <property type="evidence" value="ECO:0007669"/>
    <property type="project" value="UniProtKB-ARBA"/>
</dbReference>
<dbReference type="FunFam" id="3.30.54.20:FF:000002">
    <property type="entry name" value="Threonine--tRNA ligase"/>
    <property type="match status" value="1"/>
</dbReference>
<evidence type="ECO:0000256" key="5">
    <source>
        <dbReference type="ARBA" id="ARBA00022723"/>
    </source>
</evidence>
<keyword evidence="11 13" id="KW-0030">Aminoacyl-tRNA synthetase</keyword>
<dbReference type="STRING" id="1048340.SAMN05444487_10825"/>
<dbReference type="InterPro" id="IPR006195">
    <property type="entry name" value="aa-tRNA-synth_II"/>
</dbReference>
<feature type="domain" description="Aminoacyl-transfer RNA synthetases class-II family profile" evidence="14">
    <location>
        <begin position="269"/>
        <end position="532"/>
    </location>
</feature>
<keyword evidence="8 13" id="KW-0067">ATP-binding</keyword>
<feature type="binding site" evidence="13">
    <location>
        <position position="384"/>
    </location>
    <ligand>
        <name>Zn(2+)</name>
        <dbReference type="ChEBI" id="CHEBI:29105"/>
        <note>catalytic</note>
    </ligand>
</feature>
<dbReference type="FunFam" id="3.40.50.800:FF:000001">
    <property type="entry name" value="Threonine--tRNA ligase"/>
    <property type="match status" value="1"/>
</dbReference>
<dbReference type="Pfam" id="PF00587">
    <property type="entry name" value="tRNA-synt_2b"/>
    <property type="match status" value="1"/>
</dbReference>
<organism evidence="16 17">
    <name type="scientific">Marininema mesophilum</name>
    <dbReference type="NCBI Taxonomy" id="1048340"/>
    <lineage>
        <taxon>Bacteria</taxon>
        <taxon>Bacillati</taxon>
        <taxon>Bacillota</taxon>
        <taxon>Bacilli</taxon>
        <taxon>Bacillales</taxon>
        <taxon>Thermoactinomycetaceae</taxon>
        <taxon>Marininema</taxon>
    </lineage>
</organism>
<dbReference type="SUPFAM" id="SSF55186">
    <property type="entry name" value="ThrRS/AlaRS common domain"/>
    <property type="match status" value="1"/>
</dbReference>
<evidence type="ECO:0000259" key="15">
    <source>
        <dbReference type="PROSITE" id="PS51880"/>
    </source>
</evidence>
<evidence type="ECO:0000256" key="2">
    <source>
        <dbReference type="ARBA" id="ARBA00022490"/>
    </source>
</evidence>
<dbReference type="SUPFAM" id="SSF55681">
    <property type="entry name" value="Class II aaRS and biotin synthetases"/>
    <property type="match status" value="1"/>
</dbReference>
<evidence type="ECO:0000256" key="7">
    <source>
        <dbReference type="ARBA" id="ARBA00022833"/>
    </source>
</evidence>
<comment type="similarity">
    <text evidence="1 13">Belongs to the class-II aminoacyl-tRNA synthetase family.</text>
</comment>
<dbReference type="InterPro" id="IPR002314">
    <property type="entry name" value="aa-tRNA-synt_IIb"/>
</dbReference>
<dbReference type="SUPFAM" id="SSF81271">
    <property type="entry name" value="TGS-like"/>
    <property type="match status" value="1"/>
</dbReference>
<dbReference type="PANTHER" id="PTHR11451:SF44">
    <property type="entry name" value="THREONINE--TRNA LIGASE, CHLOROPLASTIC_MITOCHONDRIAL 2"/>
    <property type="match status" value="1"/>
</dbReference>
<evidence type="ECO:0000256" key="4">
    <source>
        <dbReference type="ARBA" id="ARBA00022598"/>
    </source>
</evidence>
<dbReference type="CDD" id="cd00771">
    <property type="entry name" value="ThrRS_core"/>
    <property type="match status" value="1"/>
</dbReference>
<sequence>MSVIRLPDGTERAIEQQITMKDVAASISLGLSKKAVAGMIDGKTVDLSEKVPNGAEVKILTLEDAEGLAVYRHSAAHLMAQAIKRLYPDVKLGIGPVIENGFYYDIDLSKPITAEDLPKVEKEMEKIVREDIPVRKEVVSREEALRIYEEIGDHLKLELINEFPEDELITIYHQGEFFDLCRGPHLPSTGKMRAYKLLSVAGAYWRGNSENKMLQRIYGTIWPKKAELDEYLLRLEEAKERDHRKIGKEQELFMFSEEAPGMPFFLSKGMVLWNELEEYARKMYQESGYQEVRTPLMMNRKLWEQSGHWEHYRENMYYTDVDETPFALKPMNCPGHMLIYKQKRRSYRDLPLRLAEFGQVHRHEFSGALQGLFRVRTFTQDDAHIFVRSDQVGAEVMRMIQLVDRMYSTFGFQWTIELSTRPVDSMGEGGLWREAESSLRDVLEQSGIDFLINEGDGAFYGPKIDFHIRDALGRSHQCATIQLDFQMPEKFDLTYVGEDNQRHRPIVIHRAVFGSIDRFLGILVEHFGGRFPIWLSPVQAMVITLADEDYDQGFTVVNRLKIAGIRAELDARSEKIGYKIREAQIQQVPYMLIIGEKERKQGVVSLRERGVGELGVYPLENVISRIKQEIKEGGLPIS</sequence>
<dbReference type="InterPro" id="IPR004095">
    <property type="entry name" value="TGS"/>
</dbReference>
<dbReference type="InterPro" id="IPR004154">
    <property type="entry name" value="Anticodon-bd"/>
</dbReference>
<keyword evidence="4 13" id="KW-0436">Ligase</keyword>
<dbReference type="InterPro" id="IPR012675">
    <property type="entry name" value="Beta-grasp_dom_sf"/>
</dbReference>
<dbReference type="Pfam" id="PF02824">
    <property type="entry name" value="TGS"/>
    <property type="match status" value="1"/>
</dbReference>
<evidence type="ECO:0000256" key="6">
    <source>
        <dbReference type="ARBA" id="ARBA00022741"/>
    </source>
</evidence>
<evidence type="ECO:0000256" key="10">
    <source>
        <dbReference type="ARBA" id="ARBA00022917"/>
    </source>
</evidence>
<dbReference type="GO" id="GO:0005524">
    <property type="term" value="F:ATP binding"/>
    <property type="evidence" value="ECO:0007669"/>
    <property type="project" value="UniProtKB-UniRule"/>
</dbReference>
<dbReference type="NCBIfam" id="TIGR00418">
    <property type="entry name" value="thrS"/>
    <property type="match status" value="1"/>
</dbReference>
<feature type="binding site" evidence="13">
    <location>
        <position position="333"/>
    </location>
    <ligand>
        <name>Zn(2+)</name>
        <dbReference type="ChEBI" id="CHEBI:29105"/>
        <note>catalytic</note>
    </ligand>
</feature>
<dbReference type="Pfam" id="PF07973">
    <property type="entry name" value="tRNA_SAD"/>
    <property type="match status" value="1"/>
</dbReference>
<keyword evidence="3 13" id="KW-0820">tRNA-binding</keyword>
<gene>
    <name evidence="13" type="primary">thrS</name>
    <name evidence="16" type="ORF">SAMN05444487_10825</name>
</gene>
<proteinExistence type="inferred from homology"/>
<dbReference type="SUPFAM" id="SSF52954">
    <property type="entry name" value="Class II aaRS ABD-related"/>
    <property type="match status" value="1"/>
</dbReference>
<dbReference type="GO" id="GO:0016740">
    <property type="term" value="F:transferase activity"/>
    <property type="evidence" value="ECO:0007669"/>
    <property type="project" value="UniProtKB-ARBA"/>
</dbReference>
<dbReference type="InterPro" id="IPR018163">
    <property type="entry name" value="Thr/Ala-tRNA-synth_IIc_edit"/>
</dbReference>
<evidence type="ECO:0000313" key="17">
    <source>
        <dbReference type="Proteomes" id="UP000198534"/>
    </source>
</evidence>
<dbReference type="InterPro" id="IPR033728">
    <property type="entry name" value="ThrRS_core"/>
</dbReference>
<keyword evidence="10 13" id="KW-0648">Protein biosynthesis</keyword>
<dbReference type="InterPro" id="IPR047246">
    <property type="entry name" value="ThrRS_anticodon"/>
</dbReference>
<evidence type="ECO:0000256" key="12">
    <source>
        <dbReference type="ARBA" id="ARBA00049515"/>
    </source>
</evidence>
<dbReference type="PANTHER" id="PTHR11451">
    <property type="entry name" value="THREONINE-TRNA LIGASE"/>
    <property type="match status" value="1"/>
</dbReference>
<dbReference type="RefSeq" id="WP_091739539.1">
    <property type="nucleotide sequence ID" value="NZ_FNNQ01000008.1"/>
</dbReference>
<feature type="binding site" evidence="13">
    <location>
        <position position="509"/>
    </location>
    <ligand>
        <name>Zn(2+)</name>
        <dbReference type="ChEBI" id="CHEBI:29105"/>
        <note>catalytic</note>
    </ligand>
</feature>
<evidence type="ECO:0000259" key="14">
    <source>
        <dbReference type="PROSITE" id="PS50862"/>
    </source>
</evidence>
<dbReference type="Proteomes" id="UP000198534">
    <property type="component" value="Unassembled WGS sequence"/>
</dbReference>
<feature type="domain" description="TGS" evidence="15">
    <location>
        <begin position="1"/>
        <end position="61"/>
    </location>
</feature>
<dbReference type="Gene3D" id="3.30.54.20">
    <property type="match status" value="1"/>
</dbReference>
<dbReference type="InterPro" id="IPR002320">
    <property type="entry name" value="Thr-tRNA-ligase_IIa"/>
</dbReference>
<dbReference type="GO" id="GO:0004829">
    <property type="term" value="F:threonine-tRNA ligase activity"/>
    <property type="evidence" value="ECO:0007669"/>
    <property type="project" value="UniProtKB-UniRule"/>
</dbReference>
<evidence type="ECO:0000256" key="13">
    <source>
        <dbReference type="HAMAP-Rule" id="MF_00184"/>
    </source>
</evidence>
<keyword evidence="9 13" id="KW-0694">RNA-binding</keyword>
<keyword evidence="7 13" id="KW-0862">Zinc</keyword>
<comment type="subunit">
    <text evidence="13">Homodimer.</text>
</comment>
<dbReference type="PROSITE" id="PS51880">
    <property type="entry name" value="TGS"/>
    <property type="match status" value="1"/>
</dbReference>
<dbReference type="SMART" id="SM00863">
    <property type="entry name" value="tRNA_SAD"/>
    <property type="match status" value="1"/>
</dbReference>
<evidence type="ECO:0000256" key="1">
    <source>
        <dbReference type="ARBA" id="ARBA00008226"/>
    </source>
</evidence>
<dbReference type="OrthoDB" id="9802304at2"/>
<protein>
    <recommendedName>
        <fullName evidence="13">Threonine--tRNA ligase</fullName>
        <ecNumber evidence="13">6.1.1.3</ecNumber>
    </recommendedName>
    <alternativeName>
        <fullName evidence="13">Threonyl-tRNA synthetase</fullName>
        <shortName evidence="13">ThrRS</shortName>
    </alternativeName>
</protein>
<comment type="subcellular location">
    <subcellularLocation>
        <location evidence="13">Cytoplasm</location>
    </subcellularLocation>
</comment>
<evidence type="ECO:0000256" key="9">
    <source>
        <dbReference type="ARBA" id="ARBA00022884"/>
    </source>
</evidence>
<reference evidence="16 17" key="1">
    <citation type="submission" date="2016-10" db="EMBL/GenBank/DDBJ databases">
        <authorList>
            <person name="de Groot N.N."/>
        </authorList>
    </citation>
    <scope>NUCLEOTIDE SEQUENCE [LARGE SCALE GENOMIC DNA]</scope>
    <source>
        <strain evidence="16 17">DSM 45610</strain>
    </source>
</reference>
<dbReference type="EC" id="6.1.1.3" evidence="13"/>
<dbReference type="Gene3D" id="3.40.50.800">
    <property type="entry name" value="Anticodon-binding domain"/>
    <property type="match status" value="1"/>
</dbReference>
<evidence type="ECO:0000256" key="3">
    <source>
        <dbReference type="ARBA" id="ARBA00022555"/>
    </source>
</evidence>
<keyword evidence="17" id="KW-1185">Reference proteome</keyword>
<dbReference type="CDD" id="cd01667">
    <property type="entry name" value="TGS_ThrRS"/>
    <property type="match status" value="1"/>
</dbReference>
<keyword evidence="5 13" id="KW-0479">Metal-binding</keyword>
<comment type="cofactor">
    <cofactor evidence="13">
        <name>Zn(2+)</name>
        <dbReference type="ChEBI" id="CHEBI:29105"/>
    </cofactor>
    <text evidence="13">Binds 1 zinc ion per subunit.</text>
</comment>